<evidence type="ECO:0000313" key="1">
    <source>
        <dbReference type="EnsemblMetazoa" id="ADIR009848-PA"/>
    </source>
</evidence>
<dbReference type="AlphaFoldDB" id="A0A182NQB3"/>
<dbReference type="STRING" id="7168.A0A182NQB3"/>
<reference evidence="2" key="1">
    <citation type="submission" date="2013-03" db="EMBL/GenBank/DDBJ databases">
        <title>The Genome Sequence of Anopheles dirus WRAIR2.</title>
        <authorList>
            <consortium name="The Broad Institute Genomics Platform"/>
            <person name="Neafsey D.E."/>
            <person name="Walton C."/>
            <person name="Walker B."/>
            <person name="Young S.K."/>
            <person name="Zeng Q."/>
            <person name="Gargeya S."/>
            <person name="Fitzgerald M."/>
            <person name="Haas B."/>
            <person name="Abouelleil A."/>
            <person name="Allen A.W."/>
            <person name="Alvarado L."/>
            <person name="Arachchi H.M."/>
            <person name="Berlin A.M."/>
            <person name="Chapman S.B."/>
            <person name="Gainer-Dewar J."/>
            <person name="Goldberg J."/>
            <person name="Griggs A."/>
            <person name="Gujja S."/>
            <person name="Hansen M."/>
            <person name="Howarth C."/>
            <person name="Imamovic A."/>
            <person name="Ireland A."/>
            <person name="Larimer J."/>
            <person name="McCowan C."/>
            <person name="Murphy C."/>
            <person name="Pearson M."/>
            <person name="Poon T.W."/>
            <person name="Priest M."/>
            <person name="Roberts A."/>
            <person name="Saif S."/>
            <person name="Shea T."/>
            <person name="Sisk P."/>
            <person name="Sykes S."/>
            <person name="Wortman J."/>
            <person name="Nusbaum C."/>
            <person name="Birren B."/>
        </authorList>
    </citation>
    <scope>NUCLEOTIDE SEQUENCE [LARGE SCALE GENOMIC DNA]</scope>
    <source>
        <strain evidence="2">WRAIR2</strain>
    </source>
</reference>
<proteinExistence type="predicted"/>
<reference evidence="1" key="2">
    <citation type="submission" date="2020-05" db="UniProtKB">
        <authorList>
            <consortium name="EnsemblMetazoa"/>
        </authorList>
    </citation>
    <scope>IDENTIFICATION</scope>
    <source>
        <strain evidence="1">WRAIR2</strain>
    </source>
</reference>
<dbReference type="SUPFAM" id="SSF48726">
    <property type="entry name" value="Immunoglobulin"/>
    <property type="match status" value="1"/>
</dbReference>
<keyword evidence="2" id="KW-1185">Reference proteome</keyword>
<dbReference type="InterPro" id="IPR013783">
    <property type="entry name" value="Ig-like_fold"/>
</dbReference>
<dbReference type="Gene3D" id="2.60.40.10">
    <property type="entry name" value="Immunoglobulins"/>
    <property type="match status" value="2"/>
</dbReference>
<accession>A0A182NQB3</accession>
<protein>
    <recommendedName>
        <fullName evidence="3">Ig-like domain-containing protein</fullName>
    </recommendedName>
</protein>
<dbReference type="VEuPathDB" id="VectorBase:ADIR009848"/>
<evidence type="ECO:0008006" key="3">
    <source>
        <dbReference type="Google" id="ProtNLM"/>
    </source>
</evidence>
<sequence>MAFSSLTRTIRAEDNEKRLTCQAQHVAYPEGVSRTHLILTVNFQPQALPEQTVYGLQLGRTATVSVVIKANPAPRVLWSIEGMGYHQGTEQGRYAVPNPEALGKNRYNVSLTIAGLTLEDLSKVYMLRASNKIGTEVYRLELRSQGEVMNESNGNGIGEVVGLVLAV</sequence>
<dbReference type="InterPro" id="IPR036179">
    <property type="entry name" value="Ig-like_dom_sf"/>
</dbReference>
<dbReference type="PANTHER" id="PTHR45889">
    <property type="entry name" value="IG-LIKE DOMAIN-CONTAINING PROTEIN"/>
    <property type="match status" value="1"/>
</dbReference>
<dbReference type="Proteomes" id="UP000075884">
    <property type="component" value="Unassembled WGS sequence"/>
</dbReference>
<dbReference type="PANTHER" id="PTHR45889:SF8">
    <property type="entry name" value="IG-LIKE DOMAIN-CONTAINING PROTEIN"/>
    <property type="match status" value="1"/>
</dbReference>
<dbReference type="EnsemblMetazoa" id="ADIR009848-RA">
    <property type="protein sequence ID" value="ADIR009848-PA"/>
    <property type="gene ID" value="ADIR009848"/>
</dbReference>
<evidence type="ECO:0000313" key="2">
    <source>
        <dbReference type="Proteomes" id="UP000075884"/>
    </source>
</evidence>
<organism evidence="1 2">
    <name type="scientific">Anopheles dirus</name>
    <dbReference type="NCBI Taxonomy" id="7168"/>
    <lineage>
        <taxon>Eukaryota</taxon>
        <taxon>Metazoa</taxon>
        <taxon>Ecdysozoa</taxon>
        <taxon>Arthropoda</taxon>
        <taxon>Hexapoda</taxon>
        <taxon>Insecta</taxon>
        <taxon>Pterygota</taxon>
        <taxon>Neoptera</taxon>
        <taxon>Endopterygota</taxon>
        <taxon>Diptera</taxon>
        <taxon>Nematocera</taxon>
        <taxon>Culicoidea</taxon>
        <taxon>Culicidae</taxon>
        <taxon>Anophelinae</taxon>
        <taxon>Anopheles</taxon>
    </lineage>
</organism>
<name>A0A182NQB3_9DIPT</name>